<feature type="compositionally biased region" description="Low complexity" evidence="1">
    <location>
        <begin position="18"/>
        <end position="30"/>
    </location>
</feature>
<feature type="region of interest" description="Disordered" evidence="1">
    <location>
        <begin position="71"/>
        <end position="129"/>
    </location>
</feature>
<evidence type="ECO:0000256" key="1">
    <source>
        <dbReference type="SAM" id="MobiDB-lite"/>
    </source>
</evidence>
<sequence>MSNQQGGYPGQQPPQQPPYGQQQYGQQYGGYPPPPPPPPARKVGPIVVAIVGALMLIGAGVFVVTRFTGGSDDAADGTTQPVAPSTKPTLRPASEAPTQQPTTGGSPTTGESPAKPTAQPATQPPAQPTKLPAGCNGCLPGATVSSLVTAFKSKGFVCKLDRRWECNKGTIDVYISPDYAKKKYPEYVDVSGSGSAKVQNCPQCIKAAVASLKQGLPGALALFVPDAAVRQQIVTFALKGAGIPASGPSSARDAKVGAYRLSTQGYSGATVGKNGKYATFYSTSVSISGISEY</sequence>
<gene>
    <name evidence="3" type="ORF">E0H92_08665</name>
</gene>
<protein>
    <submittedName>
        <fullName evidence="3">Uncharacterized protein</fullName>
    </submittedName>
</protein>
<keyword evidence="2" id="KW-1133">Transmembrane helix</keyword>
<evidence type="ECO:0000256" key="2">
    <source>
        <dbReference type="SAM" id="Phobius"/>
    </source>
</evidence>
<proteinExistence type="predicted"/>
<evidence type="ECO:0000313" key="3">
    <source>
        <dbReference type="EMBL" id="TCC41707.1"/>
    </source>
</evidence>
<feature type="compositionally biased region" description="Polar residues" evidence="1">
    <location>
        <begin position="77"/>
        <end position="88"/>
    </location>
</feature>
<evidence type="ECO:0000313" key="4">
    <source>
        <dbReference type="Proteomes" id="UP000294225"/>
    </source>
</evidence>
<feature type="region of interest" description="Disordered" evidence="1">
    <location>
        <begin position="1"/>
        <end position="39"/>
    </location>
</feature>
<organism evidence="3 4">
    <name type="scientific">Kribbella speibonae</name>
    <dbReference type="NCBI Taxonomy" id="1572660"/>
    <lineage>
        <taxon>Bacteria</taxon>
        <taxon>Bacillati</taxon>
        <taxon>Actinomycetota</taxon>
        <taxon>Actinomycetes</taxon>
        <taxon>Propionibacteriales</taxon>
        <taxon>Kribbellaceae</taxon>
        <taxon>Kribbella</taxon>
    </lineage>
</organism>
<dbReference type="Proteomes" id="UP000294225">
    <property type="component" value="Unassembled WGS sequence"/>
</dbReference>
<name>A0A4R0J794_9ACTN</name>
<keyword evidence="2" id="KW-0812">Transmembrane</keyword>
<dbReference type="RefSeq" id="WP_131495893.1">
    <property type="nucleotide sequence ID" value="NZ_SJKC01000001.1"/>
</dbReference>
<dbReference type="AlphaFoldDB" id="A0A4R0J794"/>
<accession>A0A4R0J794</accession>
<feature type="compositionally biased region" description="Low complexity" evidence="1">
    <location>
        <begin position="97"/>
        <end position="121"/>
    </location>
</feature>
<dbReference type="EMBL" id="SJKC01000001">
    <property type="protein sequence ID" value="TCC41707.1"/>
    <property type="molecule type" value="Genomic_DNA"/>
</dbReference>
<comment type="caution">
    <text evidence="3">The sequence shown here is derived from an EMBL/GenBank/DDBJ whole genome shotgun (WGS) entry which is preliminary data.</text>
</comment>
<reference evidence="3 4" key="1">
    <citation type="submission" date="2019-02" db="EMBL/GenBank/DDBJ databases">
        <title>Kribbella capetownensis sp. nov. and Kribbella speibonae sp. nov., isolated from soil.</title>
        <authorList>
            <person name="Curtis S.M."/>
            <person name="Norton I."/>
            <person name="Everest G.J."/>
            <person name="Meyers P.R."/>
        </authorList>
    </citation>
    <scope>NUCLEOTIDE SEQUENCE [LARGE SCALE GENOMIC DNA]</scope>
    <source>
        <strain evidence="3 4">YM55</strain>
    </source>
</reference>
<feature type="transmembrane region" description="Helical" evidence="2">
    <location>
        <begin position="43"/>
        <end position="64"/>
    </location>
</feature>
<keyword evidence="2" id="KW-0472">Membrane</keyword>